<keyword evidence="3" id="KW-1185">Reference proteome</keyword>
<feature type="compositionally biased region" description="Acidic residues" evidence="1">
    <location>
        <begin position="649"/>
        <end position="663"/>
    </location>
</feature>
<feature type="compositionally biased region" description="Low complexity" evidence="1">
    <location>
        <begin position="636"/>
        <end position="648"/>
    </location>
</feature>
<feature type="region of interest" description="Disordered" evidence="1">
    <location>
        <begin position="608"/>
        <end position="663"/>
    </location>
</feature>
<dbReference type="EMBL" id="BRYA01000230">
    <property type="protein sequence ID" value="GMI44858.1"/>
    <property type="molecule type" value="Genomic_DNA"/>
</dbReference>
<dbReference type="AlphaFoldDB" id="A0A9W7GIG8"/>
<reference evidence="3" key="1">
    <citation type="journal article" date="2023" name="Commun. Biol.">
        <title>Genome analysis of Parmales, the sister group of diatoms, reveals the evolutionary specialization of diatoms from phago-mixotrophs to photoautotrophs.</title>
        <authorList>
            <person name="Ban H."/>
            <person name="Sato S."/>
            <person name="Yoshikawa S."/>
            <person name="Yamada K."/>
            <person name="Nakamura Y."/>
            <person name="Ichinomiya M."/>
            <person name="Sato N."/>
            <person name="Blanc-Mathieu R."/>
            <person name="Endo H."/>
            <person name="Kuwata A."/>
            <person name="Ogata H."/>
        </authorList>
    </citation>
    <scope>NUCLEOTIDE SEQUENCE [LARGE SCALE GENOMIC DNA]</scope>
</reference>
<gene>
    <name evidence="2" type="ORF">TrCOL_g12694</name>
</gene>
<dbReference type="OrthoDB" id="1923159at2759"/>
<feature type="compositionally biased region" description="Acidic residues" evidence="1">
    <location>
        <begin position="29"/>
        <end position="40"/>
    </location>
</feature>
<evidence type="ECO:0000313" key="3">
    <source>
        <dbReference type="Proteomes" id="UP001165065"/>
    </source>
</evidence>
<name>A0A9W7GIG8_9STRA</name>
<feature type="compositionally biased region" description="Acidic residues" evidence="1">
    <location>
        <begin position="11"/>
        <end position="21"/>
    </location>
</feature>
<sequence length="663" mass="74007">MSVSTAMSAGDDFELPIDSDVDAIGGIDGESDSDDDPDPLDEVNVANEMLSAFSSMNVSGDPLHSKEWIEERNLKLVYSMLELEHPTITDQMVGFLSTESAMQYLLQCMVVEDKSWKFGDAAVVRLGPEQSSGKEMERSYKVAMLLSGDGEKREPRHSFVMDNIDVIVKSLMKCFAKSSRANLNHTIHLLTSLLTTMPDKVIDIIGRNTSAVKRNFGSMLNSIGNDAVERFLTEICCMRGLECSGDRQWKFSCAMSDWRMLLEIGSVVYDEDKTDDEANAAARVIIELVNTLSTSENGELLLSPLGYCLELSTGLIEGACRMDWSLSRRVDCANVLLEVAQRSRDEEITVQSSQSQFMMSEPTPIHIANKLMSVKELLFENIISNMPKICACLTTSDASPDTLSDIRHPGRIVVKNGFTVARLMLIALIAEMVDWRAEEALDKIEPAVWEVFTRWFFEYHENNMYHVHFYKILFKALRINHEKSLMEILKTNKFITECLHAFDEKKGAGKVFNKGSIIKCCNAIRLQMSTLAPSALMRSFLLSHDGWKAFQNELKTITKGNLDRGMGINVPSGAMGIENYMVQSNNAGDQMNVEIGSEFAKEMGFGDEIAWPDDAEPKKKKKKKKRKKKKKGSTNGDASESSESSGAEATDEGEDEGEDDEEE</sequence>
<evidence type="ECO:0000256" key="1">
    <source>
        <dbReference type="SAM" id="MobiDB-lite"/>
    </source>
</evidence>
<accession>A0A9W7GIG8</accession>
<protein>
    <submittedName>
        <fullName evidence="2">Uncharacterized protein</fullName>
    </submittedName>
</protein>
<feature type="compositionally biased region" description="Basic residues" evidence="1">
    <location>
        <begin position="618"/>
        <end position="632"/>
    </location>
</feature>
<feature type="region of interest" description="Disordered" evidence="1">
    <location>
        <begin position="1"/>
        <end position="40"/>
    </location>
</feature>
<organism evidence="2 3">
    <name type="scientific">Triparma columacea</name>
    <dbReference type="NCBI Taxonomy" id="722753"/>
    <lineage>
        <taxon>Eukaryota</taxon>
        <taxon>Sar</taxon>
        <taxon>Stramenopiles</taxon>
        <taxon>Ochrophyta</taxon>
        <taxon>Bolidophyceae</taxon>
        <taxon>Parmales</taxon>
        <taxon>Triparmaceae</taxon>
        <taxon>Triparma</taxon>
    </lineage>
</organism>
<evidence type="ECO:0000313" key="2">
    <source>
        <dbReference type="EMBL" id="GMI44858.1"/>
    </source>
</evidence>
<comment type="caution">
    <text evidence="2">The sequence shown here is derived from an EMBL/GenBank/DDBJ whole genome shotgun (WGS) entry which is preliminary data.</text>
</comment>
<dbReference type="Proteomes" id="UP001165065">
    <property type="component" value="Unassembled WGS sequence"/>
</dbReference>
<proteinExistence type="predicted"/>